<organism evidence="2 3">
    <name type="scientific">Peribacillus butanolivorans</name>
    <dbReference type="NCBI Taxonomy" id="421767"/>
    <lineage>
        <taxon>Bacteria</taxon>
        <taxon>Bacillati</taxon>
        <taxon>Bacillota</taxon>
        <taxon>Bacilli</taxon>
        <taxon>Bacillales</taxon>
        <taxon>Bacillaceae</taxon>
        <taxon>Peribacillus</taxon>
    </lineage>
</organism>
<dbReference type="EMBL" id="CP030926">
    <property type="protein sequence ID" value="AXN41320.1"/>
    <property type="molecule type" value="Genomic_DNA"/>
</dbReference>
<protein>
    <submittedName>
        <fullName evidence="2">Uncharacterized protein</fullName>
    </submittedName>
</protein>
<sequence length="61" mass="6993">MNAQDEFKNLDVGKLSPQDIQMATVLTLVNLLKKKGILTGEEYTEKLRNIVNEMKIEKDNE</sequence>
<evidence type="ECO:0000313" key="2">
    <source>
        <dbReference type="EMBL" id="PEJ38645.1"/>
    </source>
</evidence>
<dbReference type="Proteomes" id="UP000220106">
    <property type="component" value="Unassembled WGS sequence"/>
</dbReference>
<reference evidence="1 4" key="2">
    <citation type="submission" date="2018-07" db="EMBL/GenBank/DDBJ databases">
        <title>The molecular basis for the intramolecular migration of carboxyl group in the catabolism of para-hydroxybenzoate via gentisate.</title>
        <authorList>
            <person name="Zhao H."/>
            <person name="Xu Y."/>
            <person name="Lin S."/>
            <person name="Spain J.C."/>
            <person name="Zhou N.-Y."/>
        </authorList>
    </citation>
    <scope>NUCLEOTIDE SEQUENCE [LARGE SCALE GENOMIC DNA]</scope>
    <source>
        <strain evidence="1 4">PHB-7a</strain>
    </source>
</reference>
<dbReference type="EMBL" id="NUEQ01000001">
    <property type="protein sequence ID" value="PEJ38645.1"/>
    <property type="molecule type" value="Genomic_DNA"/>
</dbReference>
<dbReference type="KEGG" id="pbut:DTO10_25030"/>
<evidence type="ECO:0000313" key="3">
    <source>
        <dbReference type="Proteomes" id="UP000220106"/>
    </source>
</evidence>
<reference evidence="2 3" key="1">
    <citation type="submission" date="2017-09" db="EMBL/GenBank/DDBJ databases">
        <title>Large-scale bioinformatics analysis of Bacillus genomes uncovers conserved roles of natural products in bacterial physiology.</title>
        <authorList>
            <consortium name="Agbiome Team Llc"/>
            <person name="Bleich R.M."/>
            <person name="Kirk G.J."/>
            <person name="Santa Maria K.C."/>
            <person name="Allen S.E."/>
            <person name="Farag S."/>
            <person name="Shank E.A."/>
            <person name="Bowers A."/>
        </authorList>
    </citation>
    <scope>NUCLEOTIDE SEQUENCE [LARGE SCALE GENOMIC DNA]</scope>
    <source>
        <strain evidence="2 3">AFS003229</strain>
    </source>
</reference>
<dbReference type="RefSeq" id="WP_057213805.1">
    <property type="nucleotide sequence ID" value="NZ_CP030926.1"/>
</dbReference>
<accession>A0AAX0S7L7</accession>
<proteinExistence type="predicted"/>
<dbReference type="Proteomes" id="UP000260457">
    <property type="component" value="Chromosome"/>
</dbReference>
<evidence type="ECO:0000313" key="1">
    <source>
        <dbReference type="EMBL" id="AXN41320.1"/>
    </source>
</evidence>
<dbReference type="AlphaFoldDB" id="A0AAX0S7L7"/>
<keyword evidence="4" id="KW-1185">Reference proteome</keyword>
<name>A0AAX0S7L7_9BACI</name>
<gene>
    <name evidence="2" type="ORF">CN689_00090</name>
    <name evidence="1" type="ORF">DTO10_25030</name>
</gene>
<dbReference type="GeneID" id="95401460"/>
<evidence type="ECO:0000313" key="4">
    <source>
        <dbReference type="Proteomes" id="UP000260457"/>
    </source>
</evidence>